<evidence type="ECO:0000259" key="1">
    <source>
        <dbReference type="SMART" id="SM00460"/>
    </source>
</evidence>
<dbReference type="SUPFAM" id="SSF54001">
    <property type="entry name" value="Cysteine proteinases"/>
    <property type="match status" value="1"/>
</dbReference>
<dbReference type="InterPro" id="IPR013589">
    <property type="entry name" value="Bac_transglu_N"/>
</dbReference>
<evidence type="ECO:0000313" key="3">
    <source>
        <dbReference type="Proteomes" id="UP001165413"/>
    </source>
</evidence>
<dbReference type="PANTHER" id="PTHR33490:SF1">
    <property type="entry name" value="SLL1233 PROTEIN"/>
    <property type="match status" value="1"/>
</dbReference>
<name>A0AA42BNH5_9ALTE</name>
<dbReference type="InterPro" id="IPR002931">
    <property type="entry name" value="Transglutaminase-like"/>
</dbReference>
<dbReference type="PANTHER" id="PTHR33490">
    <property type="entry name" value="BLR5614 PROTEIN-RELATED"/>
    <property type="match status" value="1"/>
</dbReference>
<accession>A0AA42BNH5</accession>
<sequence>MTVTVALTHHTAYEYDRPTTLGPHVFRLKPAPHCRTPIESYSLKILPEDHFINWQQDAFGNYLARVVFNKPTRHFSFSVDLTAPLHAINPFDFFVEEYAENFPFTYDEQTAVDVSAYTKNYEGNPALLDFVEPLLPKQPLRTVDFLVAVNQAVNNLVDYTIRLEPGVQTVVETLTEKTGSCRDSSWLLVEAFRAMGLAARFVSGYIVQLAPDEKSLDGPSGPEQDFTDLHAWAEVYIPGAGWVGLDPTSGLFASEGHIPLACTPEPISAAPVTGGLDECEVTQFDFANEVTRIKELPRITKPYTEQTWTAVEQLANQVESALEQADIPLTMGGEPTFVAIDDYEAPEWNTEADGPHKRKLAHELFLKMEQEFTTQGIRHYGQGKWYPGEALPRWQYAAYWRKDGLPLWQHLDLLGAVTADYGYGATEAEQFSAQLLSILTLPKEARTTCYEDTLYHMWQEASLPQEVSPNDPKLLDKMSRLQFLQKMQRGIEQPVGYVIPLGYDDIHSQWLSTRWSFKREHCFLLPGDSPLGYRLPLESLQTTEPEILNDPSVLDAPLGQHVPHNRAKMTDKPIRTALAIEAREGRLYVFLPPTRSTEQFLHLLNAIEQTAVQTGFKIILEGYEPPKDMRLHKFAVTPDPGVIEVNIHPASDWATLAKNTTKLYELARSCRLNTEKYMVDGRQTGTGGGNHVTLGAATPLASPFLKRPDVLRSFITFWQHHPSLSYLFSGQFIGPTSQAPRVDEARDELLYELELAFSQFPEGECDQPWLVDRLLRNLLVDLTGNTHRAEFCIDKLYSPDSATGRLGIVEFRGFEMPPHARMSLVQMLLLRALLVSFWHKPYHKPLARWGTQLHDKYMLPHYVREDLQQVCEYLQASGYMFKQEYFTPFFEFRFPKCGEAQFGSVHLALHSAIEPWHVMGEEASTQGTSRYVDSSLERVEIAIQNAEPNRYVVACNGRRVPLQPTATQGHFVAGVRFRAWQPPSALHPTIGVHAPLTFDVFDTWNNRSVGGITYHVAHPGGRAFDTFPVNGLEAEGRRIARFNDSGHSIHISQMTDDEGFTAPSATKYAEAVARTYLGNVTSVSEQTSTSTTRAEVKAQDESPFVIPAEEPLNPHYPMTLDLRRPVEFYSK</sequence>
<protein>
    <submittedName>
        <fullName evidence="2">Transglutaminase family protein</fullName>
    </submittedName>
</protein>
<reference evidence="2" key="1">
    <citation type="submission" date="2022-07" db="EMBL/GenBank/DDBJ databases">
        <title>Characterization of the Novel Bacterium Alteromonas immobilis LMIT006 and Alteromonas gregis LMIT007.</title>
        <authorList>
            <person name="Lin X."/>
        </authorList>
    </citation>
    <scope>NUCLEOTIDE SEQUENCE</scope>
    <source>
        <strain evidence="2">LMIT007</strain>
    </source>
</reference>
<dbReference type="Pfam" id="PF08379">
    <property type="entry name" value="Bact_transglu_N"/>
    <property type="match status" value="1"/>
</dbReference>
<dbReference type="InterPro" id="IPR018667">
    <property type="entry name" value="DUF2126"/>
</dbReference>
<dbReference type="InterPro" id="IPR038765">
    <property type="entry name" value="Papain-like_cys_pep_sf"/>
</dbReference>
<dbReference type="SMART" id="SM00460">
    <property type="entry name" value="TGc"/>
    <property type="match status" value="1"/>
</dbReference>
<dbReference type="AlphaFoldDB" id="A0AA42BNH5"/>
<comment type="caution">
    <text evidence="2">The sequence shown here is derived from an EMBL/GenBank/DDBJ whole genome shotgun (WGS) entry which is preliminary data.</text>
</comment>
<proteinExistence type="predicted"/>
<dbReference type="RefSeq" id="WP_254102357.1">
    <property type="nucleotide sequence ID" value="NZ_JANATA010000030.1"/>
</dbReference>
<dbReference type="Pfam" id="PF01841">
    <property type="entry name" value="Transglut_core"/>
    <property type="match status" value="1"/>
</dbReference>
<dbReference type="Gene3D" id="3.10.620.30">
    <property type="match status" value="1"/>
</dbReference>
<dbReference type="EMBL" id="JANATA010000030">
    <property type="protein sequence ID" value="MCP3429697.1"/>
    <property type="molecule type" value="Genomic_DNA"/>
</dbReference>
<evidence type="ECO:0000313" key="2">
    <source>
        <dbReference type="EMBL" id="MCP3429697.1"/>
    </source>
</evidence>
<dbReference type="Pfam" id="PF09899">
    <property type="entry name" value="DUF2126"/>
    <property type="match status" value="2"/>
</dbReference>
<feature type="domain" description="Transglutaminase-like" evidence="1">
    <location>
        <begin position="173"/>
        <end position="249"/>
    </location>
</feature>
<keyword evidence="3" id="KW-1185">Reference proteome</keyword>
<gene>
    <name evidence="2" type="ORF">NLF92_12190</name>
</gene>
<organism evidence="2 3">
    <name type="scientific">Opacimonas viscosa</name>
    <dbReference type="NCBI Taxonomy" id="2961944"/>
    <lineage>
        <taxon>Bacteria</taxon>
        <taxon>Pseudomonadati</taxon>
        <taxon>Pseudomonadota</taxon>
        <taxon>Gammaproteobacteria</taxon>
        <taxon>Alteromonadales</taxon>
        <taxon>Alteromonadaceae</taxon>
        <taxon>Opacimonas</taxon>
    </lineage>
</organism>
<dbReference type="Proteomes" id="UP001165413">
    <property type="component" value="Unassembled WGS sequence"/>
</dbReference>